<dbReference type="Gene3D" id="3.40.50.1390">
    <property type="entry name" value="Resolvase, N-terminal catalytic domain"/>
    <property type="match status" value="1"/>
</dbReference>
<comment type="similarity">
    <text evidence="1">Belongs to the site-specific recombinase resolvase family.</text>
</comment>
<protein>
    <submittedName>
        <fullName evidence="3">Recombinase family protein</fullName>
    </submittedName>
</protein>
<dbReference type="Pfam" id="PF00239">
    <property type="entry name" value="Resolvase"/>
    <property type="match status" value="1"/>
</dbReference>
<dbReference type="EMBL" id="JBHSEF010000011">
    <property type="protein sequence ID" value="MFC4354511.1"/>
    <property type="molecule type" value="Genomic_DNA"/>
</dbReference>
<keyword evidence="4" id="KW-1185">Reference proteome</keyword>
<evidence type="ECO:0000256" key="1">
    <source>
        <dbReference type="ARBA" id="ARBA00009913"/>
    </source>
</evidence>
<feature type="domain" description="Resolvase/invertase-type recombinase catalytic" evidence="2">
    <location>
        <begin position="5"/>
        <end position="150"/>
    </location>
</feature>
<name>A0ABV8UVC4_9BACL</name>
<accession>A0ABV8UVC4</accession>
<reference evidence="4" key="1">
    <citation type="journal article" date="2019" name="Int. J. Syst. Evol. Microbiol.">
        <title>The Global Catalogue of Microorganisms (GCM) 10K type strain sequencing project: providing services to taxonomists for standard genome sequencing and annotation.</title>
        <authorList>
            <consortium name="The Broad Institute Genomics Platform"/>
            <consortium name="The Broad Institute Genome Sequencing Center for Infectious Disease"/>
            <person name="Wu L."/>
            <person name="Ma J."/>
        </authorList>
    </citation>
    <scope>NUCLEOTIDE SEQUENCE [LARGE SCALE GENOMIC DNA]</scope>
    <source>
        <strain evidence="4">CCUG 50353</strain>
    </source>
</reference>
<dbReference type="CDD" id="cd00338">
    <property type="entry name" value="Ser_Recombinase"/>
    <property type="match status" value="1"/>
</dbReference>
<dbReference type="Proteomes" id="UP001595733">
    <property type="component" value="Unassembled WGS sequence"/>
</dbReference>
<evidence type="ECO:0000313" key="4">
    <source>
        <dbReference type="Proteomes" id="UP001595733"/>
    </source>
</evidence>
<sequence length="220" mass="25362">MTTKSCVIYCRVSTDKESQETSLERQEEELSTLALQLNYQILEIYSDQHSGYDVEREGLLELLTYIKENDVDALFIQDETRLGRGHARMAILHLLEREGVLVLSGQHNGELALSDMDSMVLEILSIVEEYQRKIHNAKIKRGMKRAVQNGYHPERNLKSRGNPMGRERIEVPIEEIVRLRIAGMTYEEISKSLTALGHGISTTTVHRRYKEYKQRSQENA</sequence>
<dbReference type="InterPro" id="IPR036162">
    <property type="entry name" value="Resolvase-like_N_sf"/>
</dbReference>
<gene>
    <name evidence="3" type="ORF">ACFO0S_05385</name>
</gene>
<dbReference type="SMART" id="SM00857">
    <property type="entry name" value="Resolvase"/>
    <property type="match status" value="1"/>
</dbReference>
<dbReference type="PANTHER" id="PTHR30461">
    <property type="entry name" value="DNA-INVERTASE FROM LAMBDOID PROPHAGE"/>
    <property type="match status" value="1"/>
</dbReference>
<dbReference type="RefSeq" id="WP_378140788.1">
    <property type="nucleotide sequence ID" value="NZ_JBHSEF010000011.1"/>
</dbReference>
<dbReference type="InterPro" id="IPR006119">
    <property type="entry name" value="Resolv_N"/>
</dbReference>
<dbReference type="SUPFAM" id="SSF53041">
    <property type="entry name" value="Resolvase-like"/>
    <property type="match status" value="1"/>
</dbReference>
<dbReference type="PROSITE" id="PS51736">
    <property type="entry name" value="RECOMBINASES_3"/>
    <property type="match status" value="1"/>
</dbReference>
<evidence type="ECO:0000313" key="3">
    <source>
        <dbReference type="EMBL" id="MFC4354511.1"/>
    </source>
</evidence>
<proteinExistence type="inferred from homology"/>
<dbReference type="PANTHER" id="PTHR30461:SF26">
    <property type="entry name" value="RESOLVASE HOMOLOG YNEB"/>
    <property type="match status" value="1"/>
</dbReference>
<organism evidence="3 4">
    <name type="scientific">Chryseomicrobium palamuruense</name>
    <dbReference type="NCBI Taxonomy" id="682973"/>
    <lineage>
        <taxon>Bacteria</taxon>
        <taxon>Bacillati</taxon>
        <taxon>Bacillota</taxon>
        <taxon>Bacilli</taxon>
        <taxon>Bacillales</taxon>
        <taxon>Caryophanaceae</taxon>
        <taxon>Chryseomicrobium</taxon>
    </lineage>
</organism>
<dbReference type="InterPro" id="IPR050639">
    <property type="entry name" value="SSR_resolvase"/>
</dbReference>
<evidence type="ECO:0000259" key="2">
    <source>
        <dbReference type="PROSITE" id="PS51736"/>
    </source>
</evidence>
<comment type="caution">
    <text evidence="3">The sequence shown here is derived from an EMBL/GenBank/DDBJ whole genome shotgun (WGS) entry which is preliminary data.</text>
</comment>